<protein>
    <submittedName>
        <fullName evidence="2">Putative membrane protein (DUF2142)</fullName>
    </submittedName>
</protein>
<feature type="transmembrane region" description="Helical" evidence="1">
    <location>
        <begin position="704"/>
        <end position="727"/>
    </location>
</feature>
<dbReference type="EMBL" id="KC246869">
    <property type="protein sequence ID" value="AHF26149.1"/>
    <property type="molecule type" value="Genomic_DNA"/>
</dbReference>
<feature type="transmembrane region" description="Helical" evidence="1">
    <location>
        <begin position="392"/>
        <end position="413"/>
    </location>
</feature>
<keyword evidence="1" id="KW-0472">Membrane</keyword>
<name>W0FRL6_9BACT</name>
<feature type="transmembrane region" description="Helical" evidence="1">
    <location>
        <begin position="600"/>
        <end position="617"/>
    </location>
</feature>
<keyword evidence="1" id="KW-1133">Transmembrane helix</keyword>
<organism evidence="2">
    <name type="scientific">uncultured bacterium Contigcl_1774</name>
    <dbReference type="NCBI Taxonomy" id="1393661"/>
    <lineage>
        <taxon>Bacteria</taxon>
        <taxon>environmental samples</taxon>
    </lineage>
</organism>
<evidence type="ECO:0000313" key="2">
    <source>
        <dbReference type="EMBL" id="AHF26149.1"/>
    </source>
</evidence>
<feature type="transmembrane region" description="Helical" evidence="1">
    <location>
        <begin position="629"/>
        <end position="653"/>
    </location>
</feature>
<feature type="transmembrane region" description="Helical" evidence="1">
    <location>
        <begin position="422"/>
        <end position="441"/>
    </location>
</feature>
<reference evidence="2" key="1">
    <citation type="journal article" date="2013" name="PLoS ONE">
        <title>Metagenomic insights into the carbohydrate-active enzymes carried by the microorganisms adhering to solid digesta in the rumen of cows.</title>
        <authorList>
            <person name="Wang L."/>
            <person name="Hatem A."/>
            <person name="Catalyurek U.V."/>
            <person name="Morrison M."/>
            <person name="Yu Z."/>
        </authorList>
    </citation>
    <scope>NUCLEOTIDE SEQUENCE</scope>
</reference>
<keyword evidence="1" id="KW-0812">Transmembrane</keyword>
<dbReference type="InterPro" id="IPR018674">
    <property type="entry name" value="DUF2142_membrane"/>
</dbReference>
<feature type="transmembrane region" description="Helical" evidence="1">
    <location>
        <begin position="519"/>
        <end position="537"/>
    </location>
</feature>
<feature type="transmembrane region" description="Helical" evidence="1">
    <location>
        <begin position="277"/>
        <end position="294"/>
    </location>
</feature>
<feature type="transmembrane region" description="Helical" evidence="1">
    <location>
        <begin position="673"/>
        <end position="692"/>
    </location>
</feature>
<feature type="transmembrane region" description="Helical" evidence="1">
    <location>
        <begin position="171"/>
        <end position="191"/>
    </location>
</feature>
<dbReference type="AlphaFoldDB" id="W0FRL6"/>
<dbReference type="Pfam" id="PF09913">
    <property type="entry name" value="DUF2142"/>
    <property type="match status" value="1"/>
</dbReference>
<accession>W0FRL6</accession>
<sequence>MKKHVVRIGVILVASVLLAFLLEFVQIRTQPPVYEAEERVVSEAETLDFARAELTNAVQDGENIKTGGDGTVILFRFQPAKTLSYVAIESKKHVRSEFQIRISWSRDGETFSDADSTEILANPQTVVWKAEIPEGQYASLKIELDNKLTIRPIRCRDAVTEKVPAPESLRLWRVGILIPSLFFVISVLYWFRAGRRLAAAFRRAAASLKKAGWKIPLRILVFLALSFLAYAALRWVISGAFFGPVDIPRRLFCVLAGLAAGLLLAFPKTLGEKPERLFVFFCLLSGWMLVFLFPNDPFVNWDMEYHFEQTHLYSYLGEERLTLPDTDIVYLENSHDSFNWDERIRSQETQDILYAEGASVVGYKGLMLNSIYDIFPAAGMFLGRVFQLPWRWTLYLSKFFNLLTCALCGFFAIRRLKSGKMILACVLLIPTNIFLASVFSYDHGVTSFMALGMSYFFAEWQEPEKKLTRRNAFVILGCLTFACLTKAFYAPALLFTLFMPKGKWAEIPAERREYLSRKTYALFTCLALLVCLLPYILPMFQGNVVTDMRGGSSAEPMDQVRYILEDPLRFFRLLFSFQSGYLNPANSSGLLTFFAYEGQGPGWQALCVILVLIALTDKKPCDRPLEKKFLTRIMGLFLLYISVCVICFCLYITYTQQKQGTDVILGVQPRYLLPFVFPVLMLFGSGLAAKLLKIDRDWKQRIYNGLAFLGPLVILFNVIYTVCISKFT</sequence>
<proteinExistence type="predicted"/>
<feature type="transmembrane region" description="Helical" evidence="1">
    <location>
        <begin position="247"/>
        <end position="265"/>
    </location>
</feature>
<feature type="transmembrane region" description="Helical" evidence="1">
    <location>
        <begin position="219"/>
        <end position="241"/>
    </location>
</feature>
<evidence type="ECO:0000256" key="1">
    <source>
        <dbReference type="SAM" id="Phobius"/>
    </source>
</evidence>
<feature type="transmembrane region" description="Helical" evidence="1">
    <location>
        <begin position="472"/>
        <end position="498"/>
    </location>
</feature>